<dbReference type="RefSeq" id="WP_344200311.1">
    <property type="nucleotide sequence ID" value="NZ_BAAAND010000012.1"/>
</dbReference>
<reference evidence="1 2" key="1">
    <citation type="journal article" date="2019" name="Int. J. Syst. Evol. Microbiol.">
        <title>The Global Catalogue of Microorganisms (GCM) 10K type strain sequencing project: providing services to taxonomists for standard genome sequencing and annotation.</title>
        <authorList>
            <consortium name="The Broad Institute Genomics Platform"/>
            <consortium name="The Broad Institute Genome Sequencing Center for Infectious Disease"/>
            <person name="Wu L."/>
            <person name="Ma J."/>
        </authorList>
    </citation>
    <scope>NUCLEOTIDE SEQUENCE [LARGE SCALE GENOMIC DNA]</scope>
    <source>
        <strain evidence="1 2">JCM 14304</strain>
    </source>
</reference>
<keyword evidence="2" id="KW-1185">Reference proteome</keyword>
<gene>
    <name evidence="1" type="ORF">GCM10009742_73860</name>
</gene>
<proteinExistence type="predicted"/>
<name>A0ABN2EMN3_9ACTN</name>
<evidence type="ECO:0000313" key="2">
    <source>
        <dbReference type="Proteomes" id="UP001500190"/>
    </source>
</evidence>
<dbReference type="EMBL" id="BAAAND010000012">
    <property type="protein sequence ID" value="GAA1612067.1"/>
    <property type="molecule type" value="Genomic_DNA"/>
</dbReference>
<protein>
    <submittedName>
        <fullName evidence="1">Uncharacterized protein</fullName>
    </submittedName>
</protein>
<organism evidence="1 2">
    <name type="scientific">Kribbella karoonensis</name>
    <dbReference type="NCBI Taxonomy" id="324851"/>
    <lineage>
        <taxon>Bacteria</taxon>
        <taxon>Bacillati</taxon>
        <taxon>Actinomycetota</taxon>
        <taxon>Actinomycetes</taxon>
        <taxon>Propionibacteriales</taxon>
        <taxon>Kribbellaceae</taxon>
        <taxon>Kribbella</taxon>
    </lineage>
</organism>
<dbReference type="Proteomes" id="UP001500190">
    <property type="component" value="Unassembled WGS sequence"/>
</dbReference>
<sequence length="138" mass="15584">MAFDIAQFNSAFSQARYEQKTDPDFDLEKAQEHLRELIANAPEGDDRAFALRMIAKLAVPQPPPREYGPLYHEAGAIHAAAYLVEGTDEEKADALAEARHKIWAIADRAPHDEEADIRAMTRALDHMETMLRGDWPKD</sequence>
<evidence type="ECO:0000313" key="1">
    <source>
        <dbReference type="EMBL" id="GAA1612067.1"/>
    </source>
</evidence>
<comment type="caution">
    <text evidence="1">The sequence shown here is derived from an EMBL/GenBank/DDBJ whole genome shotgun (WGS) entry which is preliminary data.</text>
</comment>
<accession>A0ABN2EMN3</accession>